<keyword evidence="1" id="KW-1133">Transmembrane helix</keyword>
<evidence type="ECO:0000313" key="2">
    <source>
        <dbReference type="EMBL" id="GAA1788215.1"/>
    </source>
</evidence>
<sequence length="49" mass="5144">MTPIAIVFLVLATVIIWGGLVGSTIALSRKSEVDAYPAGGEDRAGERLE</sequence>
<keyword evidence="1" id="KW-0812">Transmembrane</keyword>
<protein>
    <recommendedName>
        <fullName evidence="4">Methionine/alanine importer small subunit</fullName>
    </recommendedName>
</protein>
<proteinExistence type="predicted"/>
<dbReference type="RefSeq" id="WP_156175042.1">
    <property type="nucleotide sequence ID" value="NZ_BAAAOB010000001.1"/>
</dbReference>
<keyword evidence="1" id="KW-0472">Membrane</keyword>
<dbReference type="Pfam" id="PF16951">
    <property type="entry name" value="MaAIMP_sms"/>
    <property type="match status" value="1"/>
</dbReference>
<evidence type="ECO:0000256" key="1">
    <source>
        <dbReference type="SAM" id="Phobius"/>
    </source>
</evidence>
<reference evidence="2 3" key="1">
    <citation type="journal article" date="2019" name="Int. J. Syst. Evol. Microbiol.">
        <title>The Global Catalogue of Microorganisms (GCM) 10K type strain sequencing project: providing services to taxonomists for standard genome sequencing and annotation.</title>
        <authorList>
            <consortium name="The Broad Institute Genomics Platform"/>
            <consortium name="The Broad Institute Genome Sequencing Center for Infectious Disease"/>
            <person name="Wu L."/>
            <person name="Ma J."/>
        </authorList>
    </citation>
    <scope>NUCLEOTIDE SEQUENCE [LARGE SCALE GENOMIC DNA]</scope>
    <source>
        <strain evidence="2 3">JCM 14736</strain>
    </source>
</reference>
<keyword evidence="3" id="KW-1185">Reference proteome</keyword>
<feature type="transmembrane region" description="Helical" evidence="1">
    <location>
        <begin position="6"/>
        <end position="27"/>
    </location>
</feature>
<organism evidence="2 3">
    <name type="scientific">Leucobacter iarius</name>
    <dbReference type="NCBI Taxonomy" id="333963"/>
    <lineage>
        <taxon>Bacteria</taxon>
        <taxon>Bacillati</taxon>
        <taxon>Actinomycetota</taxon>
        <taxon>Actinomycetes</taxon>
        <taxon>Micrococcales</taxon>
        <taxon>Microbacteriaceae</taxon>
        <taxon>Leucobacter</taxon>
    </lineage>
</organism>
<gene>
    <name evidence="2" type="ORF">GCM10009768_16570</name>
</gene>
<accession>A0ABN2LHC7</accession>
<name>A0ABN2LHC7_9MICO</name>
<evidence type="ECO:0000313" key="3">
    <source>
        <dbReference type="Proteomes" id="UP001500851"/>
    </source>
</evidence>
<dbReference type="InterPro" id="IPR031596">
    <property type="entry name" value="MaAIMP_sms"/>
</dbReference>
<dbReference type="NCBIfam" id="NF033493">
    <property type="entry name" value="MetS_like_NSS"/>
    <property type="match status" value="1"/>
</dbReference>
<dbReference type="Proteomes" id="UP001500851">
    <property type="component" value="Unassembled WGS sequence"/>
</dbReference>
<comment type="caution">
    <text evidence="2">The sequence shown here is derived from an EMBL/GenBank/DDBJ whole genome shotgun (WGS) entry which is preliminary data.</text>
</comment>
<dbReference type="EMBL" id="BAAAOB010000001">
    <property type="protein sequence ID" value="GAA1788215.1"/>
    <property type="molecule type" value="Genomic_DNA"/>
</dbReference>
<evidence type="ECO:0008006" key="4">
    <source>
        <dbReference type="Google" id="ProtNLM"/>
    </source>
</evidence>